<dbReference type="Ensembl" id="ENSMMMT00000024217.1">
    <property type="protein sequence ID" value="ENSMMMP00000021329.1"/>
    <property type="gene ID" value="ENSMMMG00000018797.1"/>
</dbReference>
<evidence type="ECO:0000256" key="4">
    <source>
        <dbReference type="ARBA" id="ARBA00022845"/>
    </source>
</evidence>
<protein>
    <submittedName>
        <fullName evidence="9">Uncharacterized protein</fullName>
    </submittedName>
</protein>
<dbReference type="SUPFAM" id="SSF55418">
    <property type="entry name" value="eIF4e-like"/>
    <property type="match status" value="1"/>
</dbReference>
<reference evidence="9" key="2">
    <citation type="submission" date="2025-09" db="UniProtKB">
        <authorList>
            <consortium name="Ensembl"/>
        </authorList>
    </citation>
    <scope>IDENTIFICATION</scope>
</reference>
<evidence type="ECO:0000256" key="2">
    <source>
        <dbReference type="ARBA" id="ARBA00022490"/>
    </source>
</evidence>
<feature type="compositionally biased region" description="Polar residues" evidence="8">
    <location>
        <begin position="1"/>
        <end position="14"/>
    </location>
</feature>
<evidence type="ECO:0000256" key="5">
    <source>
        <dbReference type="ARBA" id="ARBA00022884"/>
    </source>
</evidence>
<dbReference type="GeneTree" id="ENSGT00940000154194"/>
<dbReference type="InterPro" id="IPR023398">
    <property type="entry name" value="TIF_eIF4e-like"/>
</dbReference>
<keyword evidence="5 7" id="KW-0694">RNA-binding</keyword>
<evidence type="ECO:0000256" key="8">
    <source>
        <dbReference type="SAM" id="MobiDB-lite"/>
    </source>
</evidence>
<dbReference type="Gene3D" id="3.30.760.10">
    <property type="entry name" value="RNA Cap, Translation Initiation Factor Eif4e"/>
    <property type="match status" value="1"/>
</dbReference>
<dbReference type="GO" id="GO:0006417">
    <property type="term" value="P:regulation of translation"/>
    <property type="evidence" value="ECO:0007669"/>
    <property type="project" value="UniProtKB-KW"/>
</dbReference>
<sequence>MVTVELETTPTANPLPSEKEKTDSHQEVANPEHYVKHPLQNRWTFWVFKNDESKTWLANHPLISRFDTVEDFGALYNLS</sequence>
<dbReference type="Proteomes" id="UP000694407">
    <property type="component" value="Unplaced"/>
</dbReference>
<keyword evidence="10" id="KW-1185">Reference proteome</keyword>
<accession>A0A8C6EWK6</accession>
<feature type="region of interest" description="Disordered" evidence="8">
    <location>
        <begin position="1"/>
        <end position="28"/>
    </location>
</feature>
<dbReference type="PANTHER" id="PTHR11960">
    <property type="entry name" value="EUKARYOTIC TRANSLATION INITIATION FACTOR 4E RELATED"/>
    <property type="match status" value="1"/>
</dbReference>
<keyword evidence="4" id="KW-0810">Translation regulation</keyword>
<evidence type="ECO:0000256" key="6">
    <source>
        <dbReference type="ARBA" id="ARBA00022917"/>
    </source>
</evidence>
<feature type="compositionally biased region" description="Basic and acidic residues" evidence="8">
    <location>
        <begin position="17"/>
        <end position="26"/>
    </location>
</feature>
<comment type="similarity">
    <text evidence="1 7">Belongs to the eukaryotic initiation factor 4E family.</text>
</comment>
<dbReference type="Pfam" id="PF01652">
    <property type="entry name" value="IF4E"/>
    <property type="match status" value="1"/>
</dbReference>
<evidence type="ECO:0000256" key="7">
    <source>
        <dbReference type="RuleBase" id="RU004374"/>
    </source>
</evidence>
<evidence type="ECO:0000313" key="9">
    <source>
        <dbReference type="Ensembl" id="ENSMMMP00000021329.1"/>
    </source>
</evidence>
<keyword evidence="3 7" id="KW-0396">Initiation factor</keyword>
<dbReference type="GO" id="GO:0000340">
    <property type="term" value="F:RNA 7-methylguanosine cap binding"/>
    <property type="evidence" value="ECO:0007669"/>
    <property type="project" value="TreeGrafter"/>
</dbReference>
<dbReference type="GO" id="GO:0003743">
    <property type="term" value="F:translation initiation factor activity"/>
    <property type="evidence" value="ECO:0007669"/>
    <property type="project" value="UniProtKB-KW"/>
</dbReference>
<dbReference type="GO" id="GO:0016281">
    <property type="term" value="C:eukaryotic translation initiation factor 4F complex"/>
    <property type="evidence" value="ECO:0007669"/>
    <property type="project" value="TreeGrafter"/>
</dbReference>
<keyword evidence="2" id="KW-0963">Cytoplasm</keyword>
<reference evidence="9" key="1">
    <citation type="submission" date="2025-08" db="UniProtKB">
        <authorList>
            <consortium name="Ensembl"/>
        </authorList>
    </citation>
    <scope>IDENTIFICATION</scope>
</reference>
<organism evidence="9 10">
    <name type="scientific">Marmota marmota marmota</name>
    <name type="common">Alpine marmot</name>
    <dbReference type="NCBI Taxonomy" id="9994"/>
    <lineage>
        <taxon>Eukaryota</taxon>
        <taxon>Metazoa</taxon>
        <taxon>Chordata</taxon>
        <taxon>Craniata</taxon>
        <taxon>Vertebrata</taxon>
        <taxon>Euteleostomi</taxon>
        <taxon>Mammalia</taxon>
        <taxon>Eutheria</taxon>
        <taxon>Euarchontoglires</taxon>
        <taxon>Glires</taxon>
        <taxon>Rodentia</taxon>
        <taxon>Sciuromorpha</taxon>
        <taxon>Sciuridae</taxon>
        <taxon>Xerinae</taxon>
        <taxon>Marmotini</taxon>
        <taxon>Marmota</taxon>
    </lineage>
</organism>
<dbReference type="InterPro" id="IPR001040">
    <property type="entry name" value="TIF_eIF_4E"/>
</dbReference>
<dbReference type="AlphaFoldDB" id="A0A8C6EWK6"/>
<evidence type="ECO:0000313" key="10">
    <source>
        <dbReference type="Proteomes" id="UP000694407"/>
    </source>
</evidence>
<name>A0A8C6EWK6_MARMA</name>
<keyword evidence="6 7" id="KW-0648">Protein biosynthesis</keyword>
<evidence type="ECO:0000256" key="3">
    <source>
        <dbReference type="ARBA" id="ARBA00022540"/>
    </source>
</evidence>
<dbReference type="PANTHER" id="PTHR11960:SF14">
    <property type="entry name" value="EUKARYOTIC TRANSLATION INITIATION FACTOR 4E"/>
    <property type="match status" value="1"/>
</dbReference>
<proteinExistence type="inferred from homology"/>
<evidence type="ECO:0000256" key="1">
    <source>
        <dbReference type="ARBA" id="ARBA00009860"/>
    </source>
</evidence>